<feature type="transmembrane region" description="Helical" evidence="1">
    <location>
        <begin position="7"/>
        <end position="29"/>
    </location>
</feature>
<keyword evidence="3" id="KW-1185">Reference proteome</keyword>
<feature type="transmembrane region" description="Helical" evidence="1">
    <location>
        <begin position="172"/>
        <end position="192"/>
    </location>
</feature>
<organism evidence="2 3">
    <name type="scientific">Campylobacter majalis</name>
    <dbReference type="NCBI Taxonomy" id="2790656"/>
    <lineage>
        <taxon>Bacteria</taxon>
        <taxon>Pseudomonadati</taxon>
        <taxon>Campylobacterota</taxon>
        <taxon>Epsilonproteobacteria</taxon>
        <taxon>Campylobacterales</taxon>
        <taxon>Campylobacteraceae</taxon>
        <taxon>Campylobacter</taxon>
    </lineage>
</organism>
<keyword evidence="1" id="KW-1133">Transmembrane helix</keyword>
<evidence type="ECO:0000313" key="2">
    <source>
        <dbReference type="EMBL" id="CAD7287653.1"/>
    </source>
</evidence>
<dbReference type="PROSITE" id="PS51257">
    <property type="entry name" value="PROKAR_LIPOPROTEIN"/>
    <property type="match status" value="1"/>
</dbReference>
<dbReference type="EMBL" id="CAJHOF010000004">
    <property type="protein sequence ID" value="CAD7287653.1"/>
    <property type="molecule type" value="Genomic_DNA"/>
</dbReference>
<protein>
    <submittedName>
        <fullName evidence="2">Uncharacterized protein</fullName>
    </submittedName>
</protein>
<evidence type="ECO:0000256" key="1">
    <source>
        <dbReference type="SAM" id="Phobius"/>
    </source>
</evidence>
<sequence length="200" mass="23423">MFVFLKLLKIFLIYAMLPIIVISCIYIDFKLFKFDHIGELSLTEISQEITVFIICAIYFLLAKYSRNFNSLSILIFGFFATILVREFDYVFDMMHHGSWVFAALMVAIICIFFACKSFKILVKELDEYIKTQSFYLMLCGIVCVFVFSRVFGSTKFWDEFLLLSDAKMVKNIVQEGIELFGYLLCLMSSFLFKTEKFSQN</sequence>
<name>A0ABM8Q4D4_9BACT</name>
<proteinExistence type="predicted"/>
<comment type="caution">
    <text evidence="2">The sequence shown here is derived from an EMBL/GenBank/DDBJ whole genome shotgun (WGS) entry which is preliminary data.</text>
</comment>
<gene>
    <name evidence="2" type="ORF">LMG7974_00533</name>
</gene>
<accession>A0ABM8Q4D4</accession>
<feature type="transmembrane region" description="Helical" evidence="1">
    <location>
        <begin position="68"/>
        <end position="87"/>
    </location>
</feature>
<feature type="transmembrane region" description="Helical" evidence="1">
    <location>
        <begin position="41"/>
        <end position="61"/>
    </location>
</feature>
<reference evidence="2 3" key="1">
    <citation type="submission" date="2020-11" db="EMBL/GenBank/DDBJ databases">
        <authorList>
            <person name="Peeters C."/>
        </authorList>
    </citation>
    <scope>NUCLEOTIDE SEQUENCE [LARGE SCALE GENOMIC DNA]</scope>
    <source>
        <strain evidence="2 3">LMG 7974</strain>
    </source>
</reference>
<feature type="transmembrane region" description="Helical" evidence="1">
    <location>
        <begin position="99"/>
        <end position="122"/>
    </location>
</feature>
<evidence type="ECO:0000313" key="3">
    <source>
        <dbReference type="Proteomes" id="UP000789803"/>
    </source>
</evidence>
<dbReference type="Proteomes" id="UP000789803">
    <property type="component" value="Unassembled WGS sequence"/>
</dbReference>
<keyword evidence="1" id="KW-0472">Membrane</keyword>
<keyword evidence="1" id="KW-0812">Transmembrane</keyword>
<feature type="transmembrane region" description="Helical" evidence="1">
    <location>
        <begin position="134"/>
        <end position="152"/>
    </location>
</feature>
<dbReference type="RefSeq" id="WP_229932355.1">
    <property type="nucleotide sequence ID" value="NZ_CAJHOF010000004.1"/>
</dbReference>